<feature type="region of interest" description="Disordered" evidence="1">
    <location>
        <begin position="323"/>
        <end position="343"/>
    </location>
</feature>
<feature type="region of interest" description="Disordered" evidence="1">
    <location>
        <begin position="252"/>
        <end position="286"/>
    </location>
</feature>
<dbReference type="AlphaFoldDB" id="A0A448ZEW1"/>
<proteinExistence type="predicted"/>
<evidence type="ECO:0000313" key="3">
    <source>
        <dbReference type="Proteomes" id="UP000291116"/>
    </source>
</evidence>
<reference evidence="2 3" key="1">
    <citation type="submission" date="2019-01" db="EMBL/GenBank/DDBJ databases">
        <authorList>
            <person name="Ferrante I. M."/>
        </authorList>
    </citation>
    <scope>NUCLEOTIDE SEQUENCE [LARGE SCALE GENOMIC DNA]</scope>
    <source>
        <strain evidence="2 3">B856</strain>
    </source>
</reference>
<feature type="compositionally biased region" description="Acidic residues" evidence="1">
    <location>
        <begin position="70"/>
        <end position="83"/>
    </location>
</feature>
<evidence type="ECO:0000256" key="1">
    <source>
        <dbReference type="SAM" id="MobiDB-lite"/>
    </source>
</evidence>
<keyword evidence="3" id="KW-1185">Reference proteome</keyword>
<dbReference type="Proteomes" id="UP000291116">
    <property type="component" value="Unassembled WGS sequence"/>
</dbReference>
<protein>
    <recommendedName>
        <fullName evidence="4">GYF domain-containing protein</fullName>
    </recommendedName>
</protein>
<evidence type="ECO:0000313" key="2">
    <source>
        <dbReference type="EMBL" id="VEU40550.1"/>
    </source>
</evidence>
<feature type="compositionally biased region" description="Acidic residues" evidence="1">
    <location>
        <begin position="410"/>
        <end position="424"/>
    </location>
</feature>
<dbReference type="EMBL" id="CAACVS010000289">
    <property type="protein sequence ID" value="VEU40550.1"/>
    <property type="molecule type" value="Genomic_DNA"/>
</dbReference>
<feature type="region of interest" description="Disordered" evidence="1">
    <location>
        <begin position="178"/>
        <end position="216"/>
    </location>
</feature>
<feature type="compositionally biased region" description="Polar residues" evidence="1">
    <location>
        <begin position="271"/>
        <end position="282"/>
    </location>
</feature>
<feature type="compositionally biased region" description="Basic and acidic residues" evidence="1">
    <location>
        <begin position="134"/>
        <end position="143"/>
    </location>
</feature>
<feature type="compositionally biased region" description="Basic residues" evidence="1">
    <location>
        <begin position="252"/>
        <end position="266"/>
    </location>
</feature>
<sequence>MSAPSKRSVKFMESSSDQPPPKWSRPMGSNSNSGSGEAPRNRNPPGVLRPSSHRVHAGNHRGRNQRGNEDELDDIDDWNEQEDGDHGIGDQGLPTQSQLIEVKRRRREQRGERIAAFDGDHPDEAEASLATEGVRIEPFHMREEETDGTGYFDGDTYVFRRNVPAGDGEADAWADTLMRDGDDDGDGPAIGIATSVRDLSSSSSSSAATSAQEDLDGLSKEQLYERIVPLLGDARESIMQAIQRYGRLAKTKNGKKHRRNHHHHQQQQKQPQEAESGNNDNGRATDVAKSHLDDLTGVANALLLKGEVNIYDASRHDIFRRFPSLSTQPGSKPDSGGPAAPLSKNVKWEYQGNEDKQLHVVTTEQMIAWVQSGYFVGAQRVRIRTIAVQGEGNASKPESAEPSLSTQDDMLADLMDDDSEDEEDSRPAKKARETGSTTTVKGEWMWSDEVDYKKYML</sequence>
<accession>A0A448ZEW1</accession>
<evidence type="ECO:0008006" key="4">
    <source>
        <dbReference type="Google" id="ProtNLM"/>
    </source>
</evidence>
<dbReference type="PANTHER" id="PTHR13138">
    <property type="entry name" value="PROTEIN LIN1"/>
    <property type="match status" value="1"/>
</dbReference>
<dbReference type="PANTHER" id="PTHR13138:SF3">
    <property type="entry name" value="CD2 ANTIGEN CYTOPLASMIC TAIL-BINDING PROTEIN 2"/>
    <property type="match status" value="1"/>
</dbReference>
<gene>
    <name evidence="2" type="ORF">PSNMU_V1.4_AUG-EV-PASAV3_0074390</name>
</gene>
<name>A0A448ZEW1_9STRA</name>
<dbReference type="OrthoDB" id="331341at2759"/>
<feature type="compositionally biased region" description="Basic and acidic residues" evidence="1">
    <location>
        <begin position="109"/>
        <end position="124"/>
    </location>
</feature>
<dbReference type="GO" id="GO:0005682">
    <property type="term" value="C:U5 snRNP"/>
    <property type="evidence" value="ECO:0007669"/>
    <property type="project" value="InterPro"/>
</dbReference>
<feature type="region of interest" description="Disordered" evidence="1">
    <location>
        <begin position="390"/>
        <end position="441"/>
    </location>
</feature>
<feature type="compositionally biased region" description="Basic residues" evidence="1">
    <location>
        <begin position="51"/>
        <end position="64"/>
    </location>
</feature>
<feature type="compositionally biased region" description="Low complexity" evidence="1">
    <location>
        <begin position="200"/>
        <end position="211"/>
    </location>
</feature>
<feature type="region of interest" description="Disordered" evidence="1">
    <location>
        <begin position="1"/>
        <end position="155"/>
    </location>
</feature>
<dbReference type="InterPro" id="IPR039905">
    <property type="entry name" value="CD2BP2/Lin1"/>
</dbReference>
<organism evidence="2 3">
    <name type="scientific">Pseudo-nitzschia multistriata</name>
    <dbReference type="NCBI Taxonomy" id="183589"/>
    <lineage>
        <taxon>Eukaryota</taxon>
        <taxon>Sar</taxon>
        <taxon>Stramenopiles</taxon>
        <taxon>Ochrophyta</taxon>
        <taxon>Bacillariophyta</taxon>
        <taxon>Bacillariophyceae</taxon>
        <taxon>Bacillariophycidae</taxon>
        <taxon>Bacillariales</taxon>
        <taxon>Bacillariaceae</taxon>
        <taxon>Pseudo-nitzschia</taxon>
    </lineage>
</organism>